<reference evidence="3" key="1">
    <citation type="journal article" date="2020" name="Stud. Mycol.">
        <title>101 Dothideomycetes genomes: a test case for predicting lifestyles and emergence of pathogens.</title>
        <authorList>
            <person name="Haridas S."/>
            <person name="Albert R."/>
            <person name="Binder M."/>
            <person name="Bloem J."/>
            <person name="Labutti K."/>
            <person name="Salamov A."/>
            <person name="Andreopoulos B."/>
            <person name="Baker S."/>
            <person name="Barry K."/>
            <person name="Bills G."/>
            <person name="Bluhm B."/>
            <person name="Cannon C."/>
            <person name="Castanera R."/>
            <person name="Culley D."/>
            <person name="Daum C."/>
            <person name="Ezra D."/>
            <person name="Gonzalez J."/>
            <person name="Henrissat B."/>
            <person name="Kuo A."/>
            <person name="Liang C."/>
            <person name="Lipzen A."/>
            <person name="Lutzoni F."/>
            <person name="Magnuson J."/>
            <person name="Mondo S."/>
            <person name="Nolan M."/>
            <person name="Ohm R."/>
            <person name="Pangilinan J."/>
            <person name="Park H.-J."/>
            <person name="Ramirez L."/>
            <person name="Alfaro M."/>
            <person name="Sun H."/>
            <person name="Tritt A."/>
            <person name="Yoshinaga Y."/>
            <person name="Zwiers L.-H."/>
            <person name="Turgeon B."/>
            <person name="Goodwin S."/>
            <person name="Spatafora J."/>
            <person name="Crous P."/>
            <person name="Grigoriev I."/>
        </authorList>
    </citation>
    <scope>NUCLEOTIDE SEQUENCE</scope>
    <source>
        <strain evidence="3">CBS 115976</strain>
    </source>
</reference>
<dbReference type="EMBL" id="MU004231">
    <property type="protein sequence ID" value="KAF2673635.1"/>
    <property type="molecule type" value="Genomic_DNA"/>
</dbReference>
<dbReference type="AlphaFoldDB" id="A0A6A6UMX6"/>
<protein>
    <recommendedName>
        <fullName evidence="2">DUF6590 domain-containing protein</fullName>
    </recommendedName>
</protein>
<proteinExistence type="predicted"/>
<evidence type="ECO:0000256" key="1">
    <source>
        <dbReference type="SAM" id="MobiDB-lite"/>
    </source>
</evidence>
<sequence>MSQVFGSGVASHYETAVGYPTSQIPQQDDNEDNEGDDDEDEDEDDDNDEDEDDATVNQMTAQMSGMTIPTAISNSLIHGSQTQQQQALQVVEARLDALSVDSDSSTGQYIPQALVQRLPRNQAVYRTVRRENQKNFFKPGRVFRTLWFEARGQNLNGNQAFTEQDLRQLNLGFAEMRLFIVIKRRKENSLCIPMHTYGGRGCSAKPPAIKAMHSQAFTGSRPPALLNGEASPPLKRPIRIVPSAATDALKPTTRINYGAYHQVQHNIPVCQIGKVHEDFIALVKAYVVEVNAL</sequence>
<dbReference type="OrthoDB" id="3559580at2759"/>
<dbReference type="Proteomes" id="UP000799302">
    <property type="component" value="Unassembled WGS sequence"/>
</dbReference>
<dbReference type="PANTHER" id="PTHR35391">
    <property type="entry name" value="C2H2-TYPE DOMAIN-CONTAINING PROTEIN-RELATED"/>
    <property type="match status" value="1"/>
</dbReference>
<dbReference type="InterPro" id="IPR046497">
    <property type="entry name" value="DUF6590"/>
</dbReference>
<feature type="region of interest" description="Disordered" evidence="1">
    <location>
        <begin position="14"/>
        <end position="53"/>
    </location>
</feature>
<evidence type="ECO:0000313" key="4">
    <source>
        <dbReference type="Proteomes" id="UP000799302"/>
    </source>
</evidence>
<dbReference type="PANTHER" id="PTHR35391:SF5">
    <property type="entry name" value="DUF6590 DOMAIN-CONTAINING PROTEIN"/>
    <property type="match status" value="1"/>
</dbReference>
<evidence type="ECO:0000313" key="3">
    <source>
        <dbReference type="EMBL" id="KAF2673635.1"/>
    </source>
</evidence>
<evidence type="ECO:0000259" key="2">
    <source>
        <dbReference type="Pfam" id="PF20233"/>
    </source>
</evidence>
<organism evidence="3 4">
    <name type="scientific">Microthyrium microscopicum</name>
    <dbReference type="NCBI Taxonomy" id="703497"/>
    <lineage>
        <taxon>Eukaryota</taxon>
        <taxon>Fungi</taxon>
        <taxon>Dikarya</taxon>
        <taxon>Ascomycota</taxon>
        <taxon>Pezizomycotina</taxon>
        <taxon>Dothideomycetes</taxon>
        <taxon>Dothideomycetes incertae sedis</taxon>
        <taxon>Microthyriales</taxon>
        <taxon>Microthyriaceae</taxon>
        <taxon>Microthyrium</taxon>
    </lineage>
</organism>
<gene>
    <name evidence="3" type="ORF">BT63DRAFT_451693</name>
</gene>
<name>A0A6A6UMX6_9PEZI</name>
<keyword evidence="4" id="KW-1185">Reference proteome</keyword>
<feature type="domain" description="DUF6590" evidence="2">
    <location>
        <begin position="134"/>
        <end position="282"/>
    </location>
</feature>
<accession>A0A6A6UMX6</accession>
<feature type="compositionally biased region" description="Acidic residues" evidence="1">
    <location>
        <begin position="28"/>
        <end position="53"/>
    </location>
</feature>
<dbReference type="Pfam" id="PF20233">
    <property type="entry name" value="DUF6590"/>
    <property type="match status" value="1"/>
</dbReference>